<comment type="subcellular location">
    <subcellularLocation>
        <location evidence="1">Nucleus</location>
    </subcellularLocation>
</comment>
<dbReference type="Proteomes" id="UP000307173">
    <property type="component" value="Unassembled WGS sequence"/>
</dbReference>
<feature type="compositionally biased region" description="Basic and acidic residues" evidence="3">
    <location>
        <begin position="46"/>
        <end position="83"/>
    </location>
</feature>
<dbReference type="Gene3D" id="2.30.29.30">
    <property type="entry name" value="Pleckstrin-homology domain (PH domain)/Phosphotyrosine-binding domain (PTB)"/>
    <property type="match status" value="1"/>
</dbReference>
<keyword evidence="2" id="KW-0539">Nucleus</keyword>
<evidence type="ECO:0000256" key="1">
    <source>
        <dbReference type="ARBA" id="ARBA00004123"/>
    </source>
</evidence>
<protein>
    <recommendedName>
        <fullName evidence="4">RanBD1 domain-containing protein</fullName>
    </recommendedName>
</protein>
<dbReference type="PANTHER" id="PTHR23138:SF142">
    <property type="entry name" value="RAN-BINDING PROTEIN 3B-RELATED"/>
    <property type="match status" value="1"/>
</dbReference>
<feature type="compositionally biased region" description="Basic and acidic residues" evidence="3">
    <location>
        <begin position="122"/>
        <end position="146"/>
    </location>
</feature>
<proteinExistence type="predicted"/>
<dbReference type="SUPFAM" id="SSF50729">
    <property type="entry name" value="PH domain-like"/>
    <property type="match status" value="1"/>
</dbReference>
<dbReference type="InterPro" id="IPR045255">
    <property type="entry name" value="RanBP1-like"/>
</dbReference>
<evidence type="ECO:0000256" key="2">
    <source>
        <dbReference type="ARBA" id="ARBA00023242"/>
    </source>
</evidence>
<dbReference type="GO" id="GO:0005634">
    <property type="term" value="C:nucleus"/>
    <property type="evidence" value="ECO:0007669"/>
    <property type="project" value="UniProtKB-SubCell"/>
</dbReference>
<accession>A0A4T0X6L6</accession>
<dbReference type="InterPro" id="IPR011993">
    <property type="entry name" value="PH-like_dom_sf"/>
</dbReference>
<dbReference type="InterPro" id="IPR000156">
    <property type="entry name" value="Ran_bind_dom"/>
</dbReference>
<dbReference type="STRING" id="52247.A0A4T0X6L6"/>
<evidence type="ECO:0000259" key="4">
    <source>
        <dbReference type="PROSITE" id="PS50196"/>
    </source>
</evidence>
<organism evidence="5 6">
    <name type="scientific">Pichia inconspicua</name>
    <dbReference type="NCBI Taxonomy" id="52247"/>
    <lineage>
        <taxon>Eukaryota</taxon>
        <taxon>Fungi</taxon>
        <taxon>Dikarya</taxon>
        <taxon>Ascomycota</taxon>
        <taxon>Saccharomycotina</taxon>
        <taxon>Pichiomycetes</taxon>
        <taxon>Pichiales</taxon>
        <taxon>Pichiaceae</taxon>
        <taxon>Pichia</taxon>
    </lineage>
</organism>
<feature type="domain" description="RanBD1" evidence="4">
    <location>
        <begin position="201"/>
        <end position="339"/>
    </location>
</feature>
<dbReference type="SMART" id="SM00160">
    <property type="entry name" value="RanBD"/>
    <property type="match status" value="1"/>
</dbReference>
<evidence type="ECO:0000313" key="6">
    <source>
        <dbReference type="Proteomes" id="UP000307173"/>
    </source>
</evidence>
<evidence type="ECO:0000256" key="3">
    <source>
        <dbReference type="SAM" id="MobiDB-lite"/>
    </source>
</evidence>
<reference evidence="5 6" key="1">
    <citation type="journal article" date="2019" name="Front. Genet.">
        <title>Whole-Genome Sequencing of the Opportunistic Yeast Pathogen Candida inconspicua Uncovers Its Hybrid Origin.</title>
        <authorList>
            <person name="Mixao V."/>
            <person name="Hansen A.P."/>
            <person name="Saus E."/>
            <person name="Boekhout T."/>
            <person name="Lass-Florl C."/>
            <person name="Gabaldon T."/>
        </authorList>
    </citation>
    <scope>NUCLEOTIDE SEQUENCE [LARGE SCALE GENOMIC DNA]</scope>
    <source>
        <strain evidence="5 6">CBS 180</strain>
    </source>
</reference>
<dbReference type="OrthoDB" id="411251at2759"/>
<name>A0A4T0X6L6_9ASCO</name>
<dbReference type="PROSITE" id="PS50196">
    <property type="entry name" value="RANBD1"/>
    <property type="match status" value="1"/>
</dbReference>
<feature type="region of interest" description="Disordered" evidence="3">
    <location>
        <begin position="122"/>
        <end position="155"/>
    </location>
</feature>
<evidence type="ECO:0000313" key="5">
    <source>
        <dbReference type="EMBL" id="TID31138.1"/>
    </source>
</evidence>
<dbReference type="PANTHER" id="PTHR23138">
    <property type="entry name" value="RAN BINDING PROTEIN"/>
    <property type="match status" value="1"/>
</dbReference>
<comment type="caution">
    <text evidence="5">The sequence shown here is derived from an EMBL/GenBank/DDBJ whole genome shotgun (WGS) entry which is preliminary data.</text>
</comment>
<dbReference type="EMBL" id="SELW01000047">
    <property type="protein sequence ID" value="TID31138.1"/>
    <property type="molecule type" value="Genomic_DNA"/>
</dbReference>
<gene>
    <name evidence="5" type="ORF">CANINC_000290</name>
</gene>
<feature type="region of interest" description="Disordered" evidence="3">
    <location>
        <begin position="1"/>
        <end position="93"/>
    </location>
</feature>
<dbReference type="GO" id="GO:0006607">
    <property type="term" value="P:NLS-bearing protein import into nucleus"/>
    <property type="evidence" value="ECO:0007669"/>
    <property type="project" value="TreeGrafter"/>
</dbReference>
<dbReference type="Pfam" id="PF00638">
    <property type="entry name" value="Ran_BP1"/>
    <property type="match status" value="1"/>
</dbReference>
<keyword evidence="6" id="KW-1185">Reference proteome</keyword>
<sequence length="339" mass="37847">MASIESANLKKRKLEDFNEDESSVKVEESGTKIAKTDASLILSSENKNDAHKASDKSENAKEEVEKDKVLVTEEKVDLSKDGSIDETNEDATQKPKLGFVFGSTTKFGNMAGFKMLGKKKEDLDVEDVKKDEVQSEKQKDSKEASKNENNVTAKPVFGMGSTFGNAFQAAISKKSVFEDLKPKSAQSTKDDDTTESTTAKDVYKKVDLEKQEVKSGEENEETLFQIKAKVYQIDLADSKMGWKERGFGIIKINKFKERVSELYTSRIVMRQNGNFKLILNVPIVKGFKVLKGIPSSLSADKFIRLQMIENGKPIQYAVKVGQADNALKLFETIEKQIPQ</sequence>
<dbReference type="AlphaFoldDB" id="A0A4T0X6L6"/>